<dbReference type="Proteomes" id="UP000054565">
    <property type="component" value="Unassembled WGS sequence"/>
</dbReference>
<dbReference type="AlphaFoldDB" id="A0A0J6YP16"/>
<proteinExistence type="predicted"/>
<dbReference type="EMBL" id="DS028098">
    <property type="protein sequence ID" value="KMP08919.1"/>
    <property type="molecule type" value="Genomic_DNA"/>
</dbReference>
<reference evidence="2" key="1">
    <citation type="journal article" date="2010" name="Genome Res.">
        <title>Population genomic sequencing of Coccidioides fungi reveals recent hybridization and transposon control.</title>
        <authorList>
            <person name="Neafsey D.E."/>
            <person name="Barker B.M."/>
            <person name="Sharpton T.J."/>
            <person name="Stajich J.E."/>
            <person name="Park D.J."/>
            <person name="Whiston E."/>
            <person name="Hung C.-Y."/>
            <person name="McMahan C."/>
            <person name="White J."/>
            <person name="Sykes S."/>
            <person name="Heiman D."/>
            <person name="Young S."/>
            <person name="Zeng Q."/>
            <person name="Abouelleil A."/>
            <person name="Aftuck L."/>
            <person name="Bessette D."/>
            <person name="Brown A."/>
            <person name="FitzGerald M."/>
            <person name="Lui A."/>
            <person name="Macdonald J.P."/>
            <person name="Priest M."/>
            <person name="Orbach M.J."/>
            <person name="Galgiani J.N."/>
            <person name="Kirkland T.N."/>
            <person name="Cole G.T."/>
            <person name="Birren B.W."/>
            <person name="Henn M.R."/>
            <person name="Taylor J.W."/>
            <person name="Rounsley S.D."/>
        </authorList>
    </citation>
    <scope>NUCLEOTIDE SEQUENCE [LARGE SCALE GENOMIC DNA]</scope>
    <source>
        <strain evidence="2">RMSCC 2394</strain>
    </source>
</reference>
<organism evidence="1 2">
    <name type="scientific">Coccidioides immitis RMSCC 2394</name>
    <dbReference type="NCBI Taxonomy" id="404692"/>
    <lineage>
        <taxon>Eukaryota</taxon>
        <taxon>Fungi</taxon>
        <taxon>Dikarya</taxon>
        <taxon>Ascomycota</taxon>
        <taxon>Pezizomycotina</taxon>
        <taxon>Eurotiomycetes</taxon>
        <taxon>Eurotiomycetidae</taxon>
        <taxon>Onygenales</taxon>
        <taxon>Onygenaceae</taxon>
        <taxon>Coccidioides</taxon>
    </lineage>
</organism>
<evidence type="ECO:0000313" key="1">
    <source>
        <dbReference type="EMBL" id="KMP08919.1"/>
    </source>
</evidence>
<name>A0A0J6YP16_COCIT</name>
<accession>A0A0J6YP16</accession>
<protein>
    <submittedName>
        <fullName evidence="1">Uncharacterized protein</fullName>
    </submittedName>
</protein>
<sequence>MRLIKDTFQRNSCILAPYRHSSSRNIEVFRGKCNLAEELEKTLGYPFFLTPRAVKPRRQFLNAARSLDSAQRNLPAPSNEMTKKSPTRSYGFQYRIVTPRRVIKLSEVILVGFQPQCITVVARVFLVINFGTIVKEIGSDGAGISTVV</sequence>
<evidence type="ECO:0000313" key="2">
    <source>
        <dbReference type="Proteomes" id="UP000054565"/>
    </source>
</evidence>
<gene>
    <name evidence="1" type="ORF">CIRG_08600</name>
</gene>